<feature type="transmembrane region" description="Helical" evidence="1">
    <location>
        <begin position="587"/>
        <end position="612"/>
    </location>
</feature>
<organism evidence="2 3">
    <name type="scientific">Ferak virus</name>
    <dbReference type="NCBI Taxonomy" id="1664810"/>
    <lineage>
        <taxon>Viruses</taxon>
        <taxon>Riboviria</taxon>
        <taxon>Orthornavirae</taxon>
        <taxon>Negarnaviricota</taxon>
        <taxon>Polyploviricotina</taxon>
        <taxon>Bunyaviricetes</taxon>
        <taxon>Elliovirales</taxon>
        <taxon>Phasmaviridae</taxon>
        <taxon>Feravirus</taxon>
        <taxon>Feravirus ferakinum</taxon>
    </lineage>
</organism>
<name>A0A0H4B7Z5_9VIRU</name>
<keyword evidence="1" id="KW-0472">Membrane</keyword>
<accession>A0A0H4B7Z5</accession>
<feature type="transmembrane region" description="Helical" evidence="1">
    <location>
        <begin position="1167"/>
        <end position="1191"/>
    </location>
</feature>
<keyword evidence="1" id="KW-1133">Transmembrane helix</keyword>
<protein>
    <submittedName>
        <fullName evidence="2">Glycopolyprotein</fullName>
    </submittedName>
</protein>
<reference evidence="2 3" key="1">
    <citation type="journal article" date="2015" name="Proc. Natl. Acad. Sci. U.S.A.">
        <title>Evolutionary and phenotypic analysis of live virus isolates suggests arthropod origin of a pathogenic RNA virus family.</title>
        <authorList>
            <person name="Marklewitz M."/>
            <person name="Zirkel F."/>
            <person name="Kurth A."/>
            <person name="Drosten C."/>
            <person name="Junglen S."/>
        </authorList>
    </citation>
    <scope>NUCLEOTIDE SEQUENCE [LARGE SCALE GENOMIC DNA]</scope>
    <source>
        <strain evidence="2">C51-CI-2004</strain>
    </source>
</reference>
<dbReference type="EMBL" id="KP710264">
    <property type="protein sequence ID" value="AKN56890.1"/>
    <property type="molecule type" value="Viral_cRNA"/>
</dbReference>
<dbReference type="KEGG" id="vg:41324514"/>
<dbReference type="Proteomes" id="UP000171279">
    <property type="component" value="Genome"/>
</dbReference>
<keyword evidence="1" id="KW-0812">Transmembrane</keyword>
<sequence length="1262" mass="144218">MQLITIVALFSLCAGQYLRDLYSHDSDYGFKDLNKLSSINQKKPEYIYIKPESCTNSKCKAKLSENFNMIVDKGYGVSFKLTHTGLMNTTIDFFMKETNFNITPNYLYTTPMTKIYYRIYFKNYDNKKYDNCVNGVGDEDFTTIADVMLSGKKGKDWDYASRVSKSFDIGPLSTDAIKCGHYWLTTLTTCVEKAIVIRLDRGIATYKLNDEVNLDFTMSALIEDVEHNFRFSGDFNQPQVWQIKDNLALEVNPIGTIISPLRSYMSCLFKTIGEVSNTKCYMSNSAPDIGSISNTGIGKFQLTSFNNIDKLLYDKALLSNDFIYPCSEKNYRVAKVKGYANEEFRSKIFEIYNMKKSDHQEDKIVIDFLQNNSSEPNGLMLGDTCCVKVASPTDMFLENAVSSLEDIRETYKQKMLNNLGNIKLSNSGLPRMEDLNFVSLMKPTVMVSLLSDGLDIGFDTREYEIKNLKINKMVYFQYAAGSYFTIGFDYVGQPQNIKIESKDINVLTKEVYVHKSGTVEEMVGFKSIGYLKGKPSICVGSNDYCATPNDIDYKQPKDGMIDDNEVDNKEYVDRCKDFFWKLFTSNWPMTAVSVVLTTVEIIFILVIAAMIYKLTRKFFTILCCSAAMKEVNSFITDKLASRKREVLTQEIGYFNIASNVGTFYSTTYEKSVINEVTKDIDFLTCSSFAQNAIKEVKCESYCTISPFNRKWSMYNQNGTTIFDGKIWSSNAVSHKLDGKTSIVGLIDNLYDNITIKGTSDCVAMWDKAKAGKLSWIKETVMSGYKNKFGYSTIKLISNIDNSNNYVFEILDHLTAYDGYDVLEIQKFGKPGQYHAVSVIVVSDGSLDVDDRISDLKNLLSIPNEAIIHSIKNKVGNYIMRSFFLIQCEERCIITDPTSEGKTKEITLTKYKAIIDNEGIKKKTMAKLIDICKKTKELESATEEHMVNEVSVSREGNKSTHFLFNSKSGNFVMPIKHLMNIFDSTCNYKVKFNSLYKNGYHYSNFIIDNDNVYEASRGGPIAINCINTGHGSRCKHLNNEMTAFFNEDGTNDLELKKIKIKGMVYSYAIGDYVEHVSPVTDKCTGKVMVDSLSNAICSHDCCLVSDNYWQKFSLFKANDKYNIRDGAVFSQWKDEKKLTYNLRGTDWCDYSGTIESFKCVWKEHKAEMIIFLCMPFLIIALYYSMLVVYHSLVWCFSKNPKRDSRYMKTKRYKKEWFFSNMANNLMSGRPKFWQYEGIPLEDMDRENGIGKSPAYRRRVKPLI</sequence>
<gene>
    <name evidence="2" type="primary">GPC</name>
</gene>
<evidence type="ECO:0000313" key="2">
    <source>
        <dbReference type="EMBL" id="AKN56890.1"/>
    </source>
</evidence>
<dbReference type="GeneID" id="41324514"/>
<evidence type="ECO:0000313" key="3">
    <source>
        <dbReference type="Proteomes" id="UP000171279"/>
    </source>
</evidence>
<proteinExistence type="predicted"/>
<dbReference type="RefSeq" id="YP_009664554.1">
    <property type="nucleotide sequence ID" value="NC_043033.1"/>
</dbReference>
<keyword evidence="3" id="KW-1185">Reference proteome</keyword>
<evidence type="ECO:0000256" key="1">
    <source>
        <dbReference type="SAM" id="Phobius"/>
    </source>
</evidence>